<proteinExistence type="predicted"/>
<dbReference type="Proteomes" id="UP001602013">
    <property type="component" value="Unassembled WGS sequence"/>
</dbReference>
<accession>A0ABW6T1F2</accession>
<protein>
    <submittedName>
        <fullName evidence="3">Permease-like cell division protein FtsX</fullName>
    </submittedName>
</protein>
<dbReference type="EMBL" id="JBIASD010000040">
    <property type="protein sequence ID" value="MFF3671105.1"/>
    <property type="molecule type" value="Genomic_DNA"/>
</dbReference>
<evidence type="ECO:0000259" key="2">
    <source>
        <dbReference type="Pfam" id="PF18075"/>
    </source>
</evidence>
<feature type="transmembrane region" description="Helical" evidence="1">
    <location>
        <begin position="39"/>
        <end position="58"/>
    </location>
</feature>
<keyword evidence="1" id="KW-1133">Transmembrane helix</keyword>
<evidence type="ECO:0000256" key="1">
    <source>
        <dbReference type="SAM" id="Phobius"/>
    </source>
</evidence>
<evidence type="ECO:0000313" key="3">
    <source>
        <dbReference type="EMBL" id="MFF3671105.1"/>
    </source>
</evidence>
<keyword evidence="1" id="KW-0472">Membrane</keyword>
<reference evidence="3 4" key="1">
    <citation type="submission" date="2024-10" db="EMBL/GenBank/DDBJ databases">
        <title>The Natural Products Discovery Center: Release of the First 8490 Sequenced Strains for Exploring Actinobacteria Biosynthetic Diversity.</title>
        <authorList>
            <person name="Kalkreuter E."/>
            <person name="Kautsar S.A."/>
            <person name="Yang D."/>
            <person name="Bader C.D."/>
            <person name="Teijaro C.N."/>
            <person name="Fluegel L."/>
            <person name="Davis C.M."/>
            <person name="Simpson J.R."/>
            <person name="Lauterbach L."/>
            <person name="Steele A.D."/>
            <person name="Gui C."/>
            <person name="Meng S."/>
            <person name="Li G."/>
            <person name="Viehrig K."/>
            <person name="Ye F."/>
            <person name="Su P."/>
            <person name="Kiefer A.F."/>
            <person name="Nichols A."/>
            <person name="Cepeda A.J."/>
            <person name="Yan W."/>
            <person name="Fan B."/>
            <person name="Jiang Y."/>
            <person name="Adhikari A."/>
            <person name="Zheng C.-J."/>
            <person name="Schuster L."/>
            <person name="Cowan T.M."/>
            <person name="Smanski M.J."/>
            <person name="Chevrette M.G."/>
            <person name="De Carvalho L.P.S."/>
            <person name="Shen B."/>
        </authorList>
    </citation>
    <scope>NUCLEOTIDE SEQUENCE [LARGE SCALE GENOMIC DNA]</scope>
    <source>
        <strain evidence="3 4">NPDC002173</strain>
    </source>
</reference>
<evidence type="ECO:0000313" key="4">
    <source>
        <dbReference type="Proteomes" id="UP001602013"/>
    </source>
</evidence>
<gene>
    <name evidence="3" type="ORF">ACFYXI_36515</name>
</gene>
<keyword evidence="1" id="KW-0812">Transmembrane</keyword>
<sequence>MIEQRLREALSEAAATADLRSVRPLTAPRGRSRARISRLVVIPTALVAAMSVGVFLLVRPAPPETTVASPAAYSLAGTDSWKLEVAVFLCNKNDAFPVCKKRAATEDDRRRIRQVLESMPEVGWIQFESRAEAYKNFRATNSDNLLLVQVVKPSDLPESFRVKVLPGADRKAVLRAVEHLPGVSNVVDTECIRDKAKC</sequence>
<organism evidence="3 4">
    <name type="scientific">Microtetraspora malaysiensis</name>
    <dbReference type="NCBI Taxonomy" id="161358"/>
    <lineage>
        <taxon>Bacteria</taxon>
        <taxon>Bacillati</taxon>
        <taxon>Actinomycetota</taxon>
        <taxon>Actinomycetes</taxon>
        <taxon>Streptosporangiales</taxon>
        <taxon>Streptosporangiaceae</taxon>
        <taxon>Microtetraspora</taxon>
    </lineage>
</organism>
<dbReference type="Pfam" id="PF18075">
    <property type="entry name" value="FtsX_ECD"/>
    <property type="match status" value="1"/>
</dbReference>
<name>A0ABW6T1F2_9ACTN</name>
<keyword evidence="4" id="KW-1185">Reference proteome</keyword>
<dbReference type="RefSeq" id="WP_387417302.1">
    <property type="nucleotide sequence ID" value="NZ_JBIASD010000040.1"/>
</dbReference>
<dbReference type="Gene3D" id="3.30.70.3040">
    <property type="match status" value="1"/>
</dbReference>
<comment type="caution">
    <text evidence="3">The sequence shown here is derived from an EMBL/GenBank/DDBJ whole genome shotgun (WGS) entry which is preliminary data.</text>
</comment>
<dbReference type="InterPro" id="IPR040690">
    <property type="entry name" value="FtsX_ECD"/>
</dbReference>
<feature type="domain" description="FtsX extracellular" evidence="2">
    <location>
        <begin position="83"/>
        <end position="186"/>
    </location>
</feature>